<comment type="caution">
    <text evidence="2">The sequence shown here is derived from an EMBL/GenBank/DDBJ whole genome shotgun (WGS) entry which is preliminary data.</text>
</comment>
<name>A0A3R9R1J1_9BACT</name>
<protein>
    <submittedName>
        <fullName evidence="2">Glycosyltransferase involved in cell wall biosynthesis</fullName>
    </submittedName>
</protein>
<dbReference type="Pfam" id="PF13579">
    <property type="entry name" value="Glyco_trans_4_4"/>
    <property type="match status" value="1"/>
</dbReference>
<gene>
    <name evidence="2" type="ORF">EDE15_1152</name>
</gene>
<dbReference type="AlphaFoldDB" id="A0A3R9R1J1"/>
<proteinExistence type="predicted"/>
<dbReference type="GO" id="GO:0016757">
    <property type="term" value="F:glycosyltransferase activity"/>
    <property type="evidence" value="ECO:0007669"/>
    <property type="project" value="UniProtKB-ARBA"/>
</dbReference>
<keyword evidence="2" id="KW-0808">Transferase</keyword>
<dbReference type="RefSeq" id="WP_185827019.1">
    <property type="nucleotide sequence ID" value="NZ_RSDW01000001.1"/>
</dbReference>
<dbReference type="Proteomes" id="UP000269669">
    <property type="component" value="Unassembled WGS sequence"/>
</dbReference>
<dbReference type="PANTHER" id="PTHR12526">
    <property type="entry name" value="GLYCOSYLTRANSFERASE"/>
    <property type="match status" value="1"/>
</dbReference>
<dbReference type="CDD" id="cd03801">
    <property type="entry name" value="GT4_PimA-like"/>
    <property type="match status" value="1"/>
</dbReference>
<evidence type="ECO:0000313" key="3">
    <source>
        <dbReference type="Proteomes" id="UP000269669"/>
    </source>
</evidence>
<sequence length="406" mass="45471">MRVLLSAYACLPNAGTEPGNGWNWAVHLAERGIDVHVLTVVEGRERIEEYSRDHPNSRIRFSYVELPTKRFKECSGMHYALWQWCAVKVARSLQETERFDIVHHVTYGSIHVPSQLWRVGIPVIFGPVGGGQTAPSSMLKHFGVAKRAEQFRTMITKALPYSPLHRIWLRKMSAILATNRDTLELIHSMGADAKLQFDAALPESFLASEPRIFDDQPKPLRLLWVGTMLPRKALTLTLDILANVHYPSTLTIVGNGIDSELLRQMIKDRGVNERVIWAGKRLPWADVRAAYLEHDAMLFTSLRDSCACQLLESMALGLPVITLDLHGARDLVPDAAGIKVPLSTPSKIVKDVAMAVECYAKLPGSERTKMSTEGWTFARTMTWNIRAKEAEQLYGKVIASTSTVHP</sequence>
<dbReference type="Gene3D" id="3.40.50.2000">
    <property type="entry name" value="Glycogen Phosphorylase B"/>
    <property type="match status" value="2"/>
</dbReference>
<evidence type="ECO:0000259" key="1">
    <source>
        <dbReference type="Pfam" id="PF13579"/>
    </source>
</evidence>
<dbReference type="InterPro" id="IPR028098">
    <property type="entry name" value="Glyco_trans_4-like_N"/>
</dbReference>
<dbReference type="Pfam" id="PF13692">
    <property type="entry name" value="Glyco_trans_1_4"/>
    <property type="match status" value="1"/>
</dbReference>
<keyword evidence="3" id="KW-1185">Reference proteome</keyword>
<accession>A0A3R9R1J1</accession>
<reference evidence="2 3" key="1">
    <citation type="submission" date="2018-12" db="EMBL/GenBank/DDBJ databases">
        <title>Sequencing of bacterial isolates from soil warming experiment in Harvard Forest, Massachusetts, USA.</title>
        <authorList>
            <person name="Deangelis K."/>
        </authorList>
    </citation>
    <scope>NUCLEOTIDE SEQUENCE [LARGE SCALE GENOMIC DNA]</scope>
    <source>
        <strain evidence="2 3">EB153</strain>
    </source>
</reference>
<feature type="domain" description="Glycosyltransferase subfamily 4-like N-terminal" evidence="1">
    <location>
        <begin position="23"/>
        <end position="193"/>
    </location>
</feature>
<dbReference type="SUPFAM" id="SSF53756">
    <property type="entry name" value="UDP-Glycosyltransferase/glycogen phosphorylase"/>
    <property type="match status" value="1"/>
</dbReference>
<organism evidence="2 3">
    <name type="scientific">Edaphobacter aggregans</name>
    <dbReference type="NCBI Taxonomy" id="570835"/>
    <lineage>
        <taxon>Bacteria</taxon>
        <taxon>Pseudomonadati</taxon>
        <taxon>Acidobacteriota</taxon>
        <taxon>Terriglobia</taxon>
        <taxon>Terriglobales</taxon>
        <taxon>Acidobacteriaceae</taxon>
        <taxon>Edaphobacter</taxon>
    </lineage>
</organism>
<evidence type="ECO:0000313" key="2">
    <source>
        <dbReference type="EMBL" id="RSL15659.1"/>
    </source>
</evidence>
<dbReference type="EMBL" id="RSDW01000001">
    <property type="protein sequence ID" value="RSL15659.1"/>
    <property type="molecule type" value="Genomic_DNA"/>
</dbReference>